<dbReference type="InterPro" id="IPR000073">
    <property type="entry name" value="AB_hydrolase_1"/>
</dbReference>
<proteinExistence type="predicted"/>
<dbReference type="Gene3D" id="3.40.50.1820">
    <property type="entry name" value="alpha/beta hydrolase"/>
    <property type="match status" value="1"/>
</dbReference>
<dbReference type="Proteomes" id="UP000482960">
    <property type="component" value="Unassembled WGS sequence"/>
</dbReference>
<name>A0A6V8LBQ7_9ACTN</name>
<sequence length="260" mass="26309">MLAFAACAAGCGGEEPDAAEPTEVSVPATAPDPNDRCAIDIPAERVVLTAEDGVRVAAATFGSGPRGLVLLPQRGSDLCGWADHLPTFVNAGMHVLAIDPRCTGYSDCPADDPGDDSSGRDYAADAGAAIAELHRLGAAKVVVMGASLGAATAFVAAGRYPDQVSGVIALSIFSTSFSASLSSVRTATDAAPHITAPILITLSTMDSSSIKEGAAESLIHAAKSRSTSSTVVLEGSAHGWHMLNDDKVSNAVTAFLTTNA</sequence>
<dbReference type="GO" id="GO:0016020">
    <property type="term" value="C:membrane"/>
    <property type="evidence" value="ECO:0007669"/>
    <property type="project" value="TreeGrafter"/>
</dbReference>
<evidence type="ECO:0000256" key="1">
    <source>
        <dbReference type="SAM" id="MobiDB-lite"/>
    </source>
</evidence>
<dbReference type="PANTHER" id="PTHR43798:SF33">
    <property type="entry name" value="HYDROLASE, PUTATIVE (AFU_ORTHOLOGUE AFUA_2G14860)-RELATED"/>
    <property type="match status" value="1"/>
</dbReference>
<dbReference type="Pfam" id="PF00561">
    <property type="entry name" value="Abhydrolase_1"/>
    <property type="match status" value="1"/>
</dbReference>
<protein>
    <recommendedName>
        <fullName evidence="2">AB hydrolase-1 domain-containing protein</fullName>
    </recommendedName>
</protein>
<dbReference type="AlphaFoldDB" id="A0A6V8LBQ7"/>
<dbReference type="InterPro" id="IPR029058">
    <property type="entry name" value="AB_hydrolase_fold"/>
</dbReference>
<evidence type="ECO:0000313" key="3">
    <source>
        <dbReference type="EMBL" id="GFJ93784.1"/>
    </source>
</evidence>
<comment type="caution">
    <text evidence="3">The sequence shown here is derived from an EMBL/GenBank/DDBJ whole genome shotgun (WGS) entry which is preliminary data.</text>
</comment>
<dbReference type="PANTHER" id="PTHR43798">
    <property type="entry name" value="MONOACYLGLYCEROL LIPASE"/>
    <property type="match status" value="1"/>
</dbReference>
<reference evidence="3 4" key="2">
    <citation type="submission" date="2020-03" db="EMBL/GenBank/DDBJ databases">
        <authorList>
            <person name="Ichikawa N."/>
            <person name="Kimura A."/>
            <person name="Kitahashi Y."/>
            <person name="Uohara A."/>
        </authorList>
    </citation>
    <scope>NUCLEOTIDE SEQUENCE [LARGE SCALE GENOMIC DNA]</scope>
    <source>
        <strain evidence="3 4">NBRC 108638</strain>
    </source>
</reference>
<feature type="domain" description="AB hydrolase-1" evidence="2">
    <location>
        <begin position="69"/>
        <end position="177"/>
    </location>
</feature>
<accession>A0A6V8LBQ7</accession>
<organism evidence="3 4">
    <name type="scientific">Phytohabitans rumicis</name>
    <dbReference type="NCBI Taxonomy" id="1076125"/>
    <lineage>
        <taxon>Bacteria</taxon>
        <taxon>Bacillati</taxon>
        <taxon>Actinomycetota</taxon>
        <taxon>Actinomycetes</taxon>
        <taxon>Micromonosporales</taxon>
        <taxon>Micromonosporaceae</taxon>
    </lineage>
</organism>
<dbReference type="GO" id="GO:0003824">
    <property type="term" value="F:catalytic activity"/>
    <property type="evidence" value="ECO:0007669"/>
    <property type="project" value="UniProtKB-ARBA"/>
</dbReference>
<dbReference type="EMBL" id="BLPG01000001">
    <property type="protein sequence ID" value="GFJ93784.1"/>
    <property type="molecule type" value="Genomic_DNA"/>
</dbReference>
<evidence type="ECO:0000259" key="2">
    <source>
        <dbReference type="Pfam" id="PF00561"/>
    </source>
</evidence>
<evidence type="ECO:0000313" key="4">
    <source>
        <dbReference type="Proteomes" id="UP000482960"/>
    </source>
</evidence>
<feature type="region of interest" description="Disordered" evidence="1">
    <location>
        <begin position="12"/>
        <end position="33"/>
    </location>
</feature>
<reference evidence="3 4" key="1">
    <citation type="submission" date="2020-03" db="EMBL/GenBank/DDBJ databases">
        <title>Whole genome shotgun sequence of Phytohabitans rumicis NBRC 108638.</title>
        <authorList>
            <person name="Komaki H."/>
            <person name="Tamura T."/>
        </authorList>
    </citation>
    <scope>NUCLEOTIDE SEQUENCE [LARGE SCALE GENOMIC DNA]</scope>
    <source>
        <strain evidence="3 4">NBRC 108638</strain>
    </source>
</reference>
<gene>
    <name evidence="3" type="ORF">Prum_074260</name>
</gene>
<keyword evidence="4" id="KW-1185">Reference proteome</keyword>
<dbReference type="SUPFAM" id="SSF53474">
    <property type="entry name" value="alpha/beta-Hydrolases"/>
    <property type="match status" value="1"/>
</dbReference>
<dbReference type="InterPro" id="IPR050266">
    <property type="entry name" value="AB_hydrolase_sf"/>
</dbReference>